<sequence length="40" mass="4478">MLMLMDLRITSHLGVSQTSYPCHSVTHQRFLLPSVPGVPQ</sequence>
<name>A0AAV5K8A3_9ROSI</name>
<dbReference type="EMBL" id="BPVZ01000054">
    <property type="protein sequence ID" value="GKV20118.1"/>
    <property type="molecule type" value="Genomic_DNA"/>
</dbReference>
<accession>A0AAV5K8A3</accession>
<keyword evidence="2" id="KW-1185">Reference proteome</keyword>
<comment type="caution">
    <text evidence="1">The sequence shown here is derived from an EMBL/GenBank/DDBJ whole genome shotgun (WGS) entry which is preliminary data.</text>
</comment>
<dbReference type="AlphaFoldDB" id="A0AAV5K8A3"/>
<evidence type="ECO:0000313" key="1">
    <source>
        <dbReference type="EMBL" id="GKV20118.1"/>
    </source>
</evidence>
<dbReference type="Proteomes" id="UP001054252">
    <property type="component" value="Unassembled WGS sequence"/>
</dbReference>
<protein>
    <submittedName>
        <fullName evidence="1">Uncharacterized protein</fullName>
    </submittedName>
</protein>
<proteinExistence type="predicted"/>
<gene>
    <name evidence="1" type="ORF">SLEP1_g30281</name>
</gene>
<evidence type="ECO:0000313" key="2">
    <source>
        <dbReference type="Proteomes" id="UP001054252"/>
    </source>
</evidence>
<organism evidence="1 2">
    <name type="scientific">Rubroshorea leprosula</name>
    <dbReference type="NCBI Taxonomy" id="152421"/>
    <lineage>
        <taxon>Eukaryota</taxon>
        <taxon>Viridiplantae</taxon>
        <taxon>Streptophyta</taxon>
        <taxon>Embryophyta</taxon>
        <taxon>Tracheophyta</taxon>
        <taxon>Spermatophyta</taxon>
        <taxon>Magnoliopsida</taxon>
        <taxon>eudicotyledons</taxon>
        <taxon>Gunneridae</taxon>
        <taxon>Pentapetalae</taxon>
        <taxon>rosids</taxon>
        <taxon>malvids</taxon>
        <taxon>Malvales</taxon>
        <taxon>Dipterocarpaceae</taxon>
        <taxon>Rubroshorea</taxon>
    </lineage>
</organism>
<reference evidence="1 2" key="1">
    <citation type="journal article" date="2021" name="Commun. Biol.">
        <title>The genome of Shorea leprosula (Dipterocarpaceae) highlights the ecological relevance of drought in aseasonal tropical rainforests.</title>
        <authorList>
            <person name="Ng K.K.S."/>
            <person name="Kobayashi M.J."/>
            <person name="Fawcett J.A."/>
            <person name="Hatakeyama M."/>
            <person name="Paape T."/>
            <person name="Ng C.H."/>
            <person name="Ang C.C."/>
            <person name="Tnah L.H."/>
            <person name="Lee C.T."/>
            <person name="Nishiyama T."/>
            <person name="Sese J."/>
            <person name="O'Brien M.J."/>
            <person name="Copetti D."/>
            <person name="Mohd Noor M.I."/>
            <person name="Ong R.C."/>
            <person name="Putra M."/>
            <person name="Sireger I.Z."/>
            <person name="Indrioko S."/>
            <person name="Kosugi Y."/>
            <person name="Izuno A."/>
            <person name="Isagi Y."/>
            <person name="Lee S.L."/>
            <person name="Shimizu K.K."/>
        </authorList>
    </citation>
    <scope>NUCLEOTIDE SEQUENCE [LARGE SCALE GENOMIC DNA]</scope>
    <source>
        <strain evidence="1">214</strain>
    </source>
</reference>